<organism evidence="2 3">
    <name type="scientific">Legionella massiliensis</name>
    <dbReference type="NCBI Taxonomy" id="1034943"/>
    <lineage>
        <taxon>Bacteria</taxon>
        <taxon>Pseudomonadati</taxon>
        <taxon>Pseudomonadota</taxon>
        <taxon>Gammaproteobacteria</taxon>
        <taxon>Legionellales</taxon>
        <taxon>Legionellaceae</taxon>
        <taxon>Legionella</taxon>
    </lineage>
</organism>
<dbReference type="EMBL" id="CCSB01000002">
    <property type="protein sequence ID" value="CDZ77247.1"/>
    <property type="molecule type" value="Genomic_DNA"/>
</dbReference>
<evidence type="ECO:0000313" key="2">
    <source>
        <dbReference type="EMBL" id="CDZ77247.1"/>
    </source>
</evidence>
<dbReference type="Proteomes" id="UP000044071">
    <property type="component" value="Unassembled WGS sequence"/>
</dbReference>
<dbReference type="InterPro" id="IPR013094">
    <property type="entry name" value="AB_hydrolase_3"/>
</dbReference>
<keyword evidence="3" id="KW-1185">Reference proteome</keyword>
<dbReference type="InterPro" id="IPR029058">
    <property type="entry name" value="AB_hydrolase_fold"/>
</dbReference>
<evidence type="ECO:0000313" key="3">
    <source>
        <dbReference type="Proteomes" id="UP000044071"/>
    </source>
</evidence>
<dbReference type="SUPFAM" id="SSF53474">
    <property type="entry name" value="alpha/beta-Hydrolases"/>
    <property type="match status" value="1"/>
</dbReference>
<gene>
    <name evidence="2" type="ORF">BN59_01529</name>
</gene>
<dbReference type="Pfam" id="PF07859">
    <property type="entry name" value="Abhydrolase_3"/>
    <property type="match status" value="1"/>
</dbReference>
<proteinExistence type="predicted"/>
<keyword evidence="2" id="KW-0378">Hydrolase</keyword>
<evidence type="ECO:0000259" key="1">
    <source>
        <dbReference type="Pfam" id="PF07859"/>
    </source>
</evidence>
<dbReference type="STRING" id="1034943.BN59_01529"/>
<name>A0A078KW63_9GAMM</name>
<dbReference type="GO" id="GO:0016787">
    <property type="term" value="F:hydrolase activity"/>
    <property type="evidence" value="ECO:0007669"/>
    <property type="project" value="UniProtKB-KW"/>
</dbReference>
<dbReference type="eggNOG" id="COG0657">
    <property type="taxonomic scope" value="Bacteria"/>
</dbReference>
<protein>
    <submittedName>
        <fullName evidence="2">Alpha/beta hydrolase fold protein</fullName>
    </submittedName>
</protein>
<reference evidence="2 3" key="1">
    <citation type="submission" date="2014-06" db="EMBL/GenBank/DDBJ databases">
        <authorList>
            <person name="Urmite Genomes Urmite Genomes"/>
        </authorList>
    </citation>
    <scope>NUCLEOTIDE SEQUENCE [LARGE SCALE GENOMIC DNA]</scope>
</reference>
<sequence>MPPALFTIGTLDPLLDDSLFMYTRWLAAGNEAKLILCPGGIHGFTMMPTSLAEEARADMLEFLESYL</sequence>
<accession>A0A078KW63</accession>
<dbReference type="Gene3D" id="3.40.50.1820">
    <property type="entry name" value="alpha/beta hydrolase"/>
    <property type="match status" value="1"/>
</dbReference>
<dbReference type="AlphaFoldDB" id="A0A078KW63"/>
<dbReference type="OrthoDB" id="9806180at2"/>
<feature type="domain" description="Alpha/beta hydrolase fold-3" evidence="1">
    <location>
        <begin position="1"/>
        <end position="45"/>
    </location>
</feature>